<dbReference type="AlphaFoldDB" id="A0A2P5SW34"/>
<dbReference type="Proteomes" id="UP000296144">
    <property type="component" value="Unassembled WGS sequence"/>
</dbReference>
<organism evidence="3 4">
    <name type="scientific">Candidatus Pantoea edessiphila</name>
    <dbReference type="NCBI Taxonomy" id="2044610"/>
    <lineage>
        <taxon>Bacteria</taxon>
        <taxon>Pseudomonadati</taxon>
        <taxon>Pseudomonadota</taxon>
        <taxon>Gammaproteobacteria</taxon>
        <taxon>Enterobacterales</taxon>
        <taxon>Erwiniaceae</taxon>
        <taxon>Pantoea</taxon>
    </lineage>
</organism>
<evidence type="ECO:0000313" key="3">
    <source>
        <dbReference type="EMBL" id="PPI86545.1"/>
    </source>
</evidence>
<dbReference type="PANTHER" id="PTHR46229">
    <property type="entry name" value="BOLA TRANSCRIPTION REGULATOR"/>
    <property type="match status" value="1"/>
</dbReference>
<comment type="similarity">
    <text evidence="1 2">Belongs to the BolA/IbaG family.</text>
</comment>
<dbReference type="RefSeq" id="WP_136130120.1">
    <property type="nucleotide sequence ID" value="NZ_PDKU01000002.1"/>
</dbReference>
<dbReference type="OrthoDB" id="9812890at2"/>
<evidence type="ECO:0000313" key="4">
    <source>
        <dbReference type="Proteomes" id="UP000296144"/>
    </source>
</evidence>
<dbReference type="InterPro" id="IPR002634">
    <property type="entry name" value="BolA"/>
</dbReference>
<protein>
    <recommendedName>
        <fullName evidence="5">BolA family transcriptional regulator</fullName>
    </recommendedName>
</protein>
<reference evidence="3 4" key="1">
    <citation type="journal article" date="2018" name="Genome Biol. Evol.">
        <title>Cladogenesis and Genomic Streamlining in Extracellular Endosymbionts of Tropical Stink Bugs.</title>
        <authorList>
            <person name="Otero-Bravo A."/>
            <person name="Goffredi S."/>
            <person name="Sabree Z.L."/>
        </authorList>
    </citation>
    <scope>NUCLEOTIDE SEQUENCE [LARGE SCALE GENOMIC DNA]</scope>
    <source>
        <strain evidence="3 4">SoEL</strain>
    </source>
</reference>
<proteinExistence type="inferred from homology"/>
<dbReference type="InterPro" id="IPR036065">
    <property type="entry name" value="BolA-like_sf"/>
</dbReference>
<accession>A0A2P5SW34</accession>
<evidence type="ECO:0000256" key="2">
    <source>
        <dbReference type="RuleBase" id="RU003860"/>
    </source>
</evidence>
<dbReference type="Gene3D" id="3.30.300.90">
    <property type="entry name" value="BolA-like"/>
    <property type="match status" value="1"/>
</dbReference>
<name>A0A2P5SW34_9GAMM</name>
<dbReference type="SUPFAM" id="SSF82657">
    <property type="entry name" value="BolA-like"/>
    <property type="match status" value="1"/>
</dbReference>
<dbReference type="InterPro" id="IPR050961">
    <property type="entry name" value="BolA/IbaG_stress_morph_reg"/>
</dbReference>
<gene>
    <name evidence="3" type="ORF">CRV10_01715</name>
</gene>
<dbReference type="EMBL" id="PDKU01000002">
    <property type="protein sequence ID" value="PPI86545.1"/>
    <property type="molecule type" value="Genomic_DNA"/>
</dbReference>
<dbReference type="Pfam" id="PF01722">
    <property type="entry name" value="BolA"/>
    <property type="match status" value="1"/>
</dbReference>
<dbReference type="PIRSF" id="PIRSF003113">
    <property type="entry name" value="BolA"/>
    <property type="match status" value="1"/>
</dbReference>
<comment type="caution">
    <text evidence="3">The sequence shown here is derived from an EMBL/GenBank/DDBJ whole genome shotgun (WGS) entry which is preliminary data.</text>
</comment>
<keyword evidence="4" id="KW-1185">Reference proteome</keyword>
<evidence type="ECO:0000256" key="1">
    <source>
        <dbReference type="ARBA" id="ARBA00005578"/>
    </source>
</evidence>
<sequence length="83" mass="9789">MKNSEIQKLLMTSLPLDKVYVDSDDNHHFKIVAIGEIFNKLNYVQKQQLIYQPLAKYISDQTIHAVSIKTYTPKEWSYNKKLM</sequence>
<dbReference type="PANTHER" id="PTHR46229:SF4">
    <property type="entry name" value="ACID STRESS PROTEIN IBAG"/>
    <property type="match status" value="1"/>
</dbReference>
<evidence type="ECO:0008006" key="5">
    <source>
        <dbReference type="Google" id="ProtNLM"/>
    </source>
</evidence>